<evidence type="ECO:0000259" key="2">
    <source>
        <dbReference type="Pfam" id="PF19823"/>
    </source>
</evidence>
<name>A0ABV9DF92_9BACI</name>
<accession>A0ABV9DF92</accession>
<organism evidence="3 4">
    <name type="scientific">Virgibacillus kekensis</name>
    <dbReference type="NCBI Taxonomy" id="202261"/>
    <lineage>
        <taxon>Bacteria</taxon>
        <taxon>Bacillati</taxon>
        <taxon>Bacillota</taxon>
        <taxon>Bacilli</taxon>
        <taxon>Bacillales</taxon>
        <taxon>Bacillaceae</taxon>
        <taxon>Virgibacillus</taxon>
    </lineage>
</organism>
<dbReference type="RefSeq" id="WP_390293450.1">
    <property type="nucleotide sequence ID" value="NZ_JBHSFU010000004.1"/>
</dbReference>
<keyword evidence="1" id="KW-1133">Transmembrane helix</keyword>
<keyword evidence="4" id="KW-1185">Reference proteome</keyword>
<dbReference type="InterPro" id="IPR046272">
    <property type="entry name" value="DUF6305"/>
</dbReference>
<keyword evidence="1" id="KW-0472">Membrane</keyword>
<gene>
    <name evidence="3" type="ORF">ACFO3D_04560</name>
</gene>
<comment type="caution">
    <text evidence="3">The sequence shown here is derived from an EMBL/GenBank/DDBJ whole genome shotgun (WGS) entry which is preliminary data.</text>
</comment>
<keyword evidence="1" id="KW-0812">Transmembrane</keyword>
<evidence type="ECO:0000313" key="4">
    <source>
        <dbReference type="Proteomes" id="UP001595989"/>
    </source>
</evidence>
<dbReference type="EMBL" id="JBHSFU010000004">
    <property type="protein sequence ID" value="MFC4557477.1"/>
    <property type="molecule type" value="Genomic_DNA"/>
</dbReference>
<reference evidence="4" key="1">
    <citation type="journal article" date="2019" name="Int. J. Syst. Evol. Microbiol.">
        <title>The Global Catalogue of Microorganisms (GCM) 10K type strain sequencing project: providing services to taxonomists for standard genome sequencing and annotation.</title>
        <authorList>
            <consortium name="The Broad Institute Genomics Platform"/>
            <consortium name="The Broad Institute Genome Sequencing Center for Infectious Disease"/>
            <person name="Wu L."/>
            <person name="Ma J."/>
        </authorList>
    </citation>
    <scope>NUCLEOTIDE SEQUENCE [LARGE SCALE GENOMIC DNA]</scope>
    <source>
        <strain evidence="4">CGMCC 4.7426</strain>
    </source>
</reference>
<feature type="transmembrane region" description="Helical" evidence="1">
    <location>
        <begin position="6"/>
        <end position="23"/>
    </location>
</feature>
<sequence length="196" mass="22079">MKQYIPVFFCILIGTALSIWFFVNTEPKHINTYPNLPAPIAEEKILITSAGQAAEATILSSIAENLNLEADYRPIALATDLYDYKSVVIMLGYSANGQSNTIRSFQEERDRITSLLKEAGKTKLPIVVVDPTGIHRNDKQSWRLFENIAPFADYFIGLKNMNDTEKAIQLLNKHSVPVTLVSDLEDIKIPFNSVYR</sequence>
<proteinExistence type="predicted"/>
<dbReference type="Proteomes" id="UP001595989">
    <property type="component" value="Unassembled WGS sequence"/>
</dbReference>
<evidence type="ECO:0000256" key="1">
    <source>
        <dbReference type="SAM" id="Phobius"/>
    </source>
</evidence>
<feature type="domain" description="DUF6305" evidence="2">
    <location>
        <begin position="42"/>
        <end position="195"/>
    </location>
</feature>
<protein>
    <submittedName>
        <fullName evidence="3">DUF6305 family protein</fullName>
    </submittedName>
</protein>
<evidence type="ECO:0000313" key="3">
    <source>
        <dbReference type="EMBL" id="MFC4557477.1"/>
    </source>
</evidence>
<dbReference type="Pfam" id="PF19823">
    <property type="entry name" value="DUF6305"/>
    <property type="match status" value="1"/>
</dbReference>